<dbReference type="Proteomes" id="UP000054047">
    <property type="component" value="Unassembled WGS sequence"/>
</dbReference>
<dbReference type="AlphaFoldDB" id="A0A0C2H104"/>
<sequence>MGVFGAKNVHAEKLNEEALQRLCIFRAEEERVHKSVDEAQYPKGDSGELYPTEYLDALKPTRMPPHELHLEKGAIVMLVRNIEVVRGLCNGMRLMLETIGRHVHGCRFLCGNRDIRLAITPRIDNY</sequence>
<evidence type="ECO:0000313" key="2">
    <source>
        <dbReference type="EMBL" id="KIH67425.1"/>
    </source>
</evidence>
<feature type="domain" description="DNA helicase Pif1-like 2B" evidence="1">
    <location>
        <begin position="53"/>
        <end position="95"/>
    </location>
</feature>
<keyword evidence="3" id="KW-1185">Reference proteome</keyword>
<reference evidence="2 3" key="1">
    <citation type="submission" date="2013-12" db="EMBL/GenBank/DDBJ databases">
        <title>Draft genome of the parsitic nematode Ancylostoma duodenale.</title>
        <authorList>
            <person name="Mitreva M."/>
        </authorList>
    </citation>
    <scope>NUCLEOTIDE SEQUENCE [LARGE SCALE GENOMIC DNA]</scope>
    <source>
        <strain evidence="2 3">Zhejiang</strain>
    </source>
</reference>
<dbReference type="Pfam" id="PF21530">
    <property type="entry name" value="Pif1_2B_dom"/>
    <property type="match status" value="1"/>
</dbReference>
<protein>
    <recommendedName>
        <fullName evidence="1">DNA helicase Pif1-like 2B domain-containing protein</fullName>
    </recommendedName>
</protein>
<evidence type="ECO:0000313" key="3">
    <source>
        <dbReference type="Proteomes" id="UP000054047"/>
    </source>
</evidence>
<name>A0A0C2H104_9BILA</name>
<proteinExistence type="predicted"/>
<dbReference type="InterPro" id="IPR049163">
    <property type="entry name" value="Pif1-like_2B_dom"/>
</dbReference>
<dbReference type="PANTHER" id="PTHR10492">
    <property type="match status" value="1"/>
</dbReference>
<gene>
    <name evidence="2" type="ORF">ANCDUO_02244</name>
</gene>
<dbReference type="PANTHER" id="PTHR10492:SF57">
    <property type="entry name" value="ATP-DEPENDENT DNA HELICASE"/>
    <property type="match status" value="1"/>
</dbReference>
<organism evidence="2 3">
    <name type="scientific">Ancylostoma duodenale</name>
    <dbReference type="NCBI Taxonomy" id="51022"/>
    <lineage>
        <taxon>Eukaryota</taxon>
        <taxon>Metazoa</taxon>
        <taxon>Ecdysozoa</taxon>
        <taxon>Nematoda</taxon>
        <taxon>Chromadorea</taxon>
        <taxon>Rhabditida</taxon>
        <taxon>Rhabditina</taxon>
        <taxon>Rhabditomorpha</taxon>
        <taxon>Strongyloidea</taxon>
        <taxon>Ancylostomatidae</taxon>
        <taxon>Ancylostomatinae</taxon>
        <taxon>Ancylostoma</taxon>
    </lineage>
</organism>
<evidence type="ECO:0000259" key="1">
    <source>
        <dbReference type="Pfam" id="PF21530"/>
    </source>
</evidence>
<dbReference type="OrthoDB" id="5870589at2759"/>
<accession>A0A0C2H104</accession>
<dbReference type="EMBL" id="KN726703">
    <property type="protein sequence ID" value="KIH67425.1"/>
    <property type="molecule type" value="Genomic_DNA"/>
</dbReference>